<dbReference type="RefSeq" id="WP_004294276.1">
    <property type="nucleotide sequence ID" value="NZ_DAWCKY010000252.1"/>
</dbReference>
<sequence>MKQFYTLLFFCLGMMFVGCSDDDKNEPQLPGEPGTEVPDGGEFNPENVGLEYDDGTNCAFNVKIAIDKEGWEMRDAEFFKNRLKTEWDAINERFNKLDKQGALKRNYVFIPDLEDIIIYENGKDDKGNNISKHWDVPVDHADKIDFNKFQCLVVYDFVIQDFEVGKGGGCGDDGKGMSNILVINPNEENVDKFYDHFDETKAKTIASITHELGHFRGIWDLYVVNFNGKNNPINGKGFRAPDGIMNDNTYGTLEECYWNEYELLCLNANLSKKEYRLWDSCMWEYFTDLIEVSVTEDNKPVDGFKLNFYKYESGKINPVVHIAMDNEGSIIRKEARDLFWHGSAKWQYYSMFLLEAVNANTGHKGYAFLPYYEPHMQGLKDKCETPINGKSIYKMTIDCKK</sequence>
<proteinExistence type="predicted"/>
<gene>
    <name evidence="1" type="ORF">DW701_02355</name>
</gene>
<accession>A0A414MIY9</accession>
<organism evidence="1 2">
    <name type="scientific">Bacteroides eggerthii</name>
    <dbReference type="NCBI Taxonomy" id="28111"/>
    <lineage>
        <taxon>Bacteria</taxon>
        <taxon>Pseudomonadati</taxon>
        <taxon>Bacteroidota</taxon>
        <taxon>Bacteroidia</taxon>
        <taxon>Bacteroidales</taxon>
        <taxon>Bacteroidaceae</taxon>
        <taxon>Bacteroides</taxon>
    </lineage>
</organism>
<name>A0A414MIY9_9BACE</name>
<dbReference type="EMBL" id="QSLA01000002">
    <property type="protein sequence ID" value="RHF11859.1"/>
    <property type="molecule type" value="Genomic_DNA"/>
</dbReference>
<dbReference type="AlphaFoldDB" id="A0A414MIY9"/>
<reference evidence="1 2" key="1">
    <citation type="submission" date="2018-08" db="EMBL/GenBank/DDBJ databases">
        <title>A genome reference for cultivated species of the human gut microbiota.</title>
        <authorList>
            <person name="Zou Y."/>
            <person name="Xue W."/>
            <person name="Luo G."/>
        </authorList>
    </citation>
    <scope>NUCLEOTIDE SEQUENCE [LARGE SCALE GENOMIC DNA]</scope>
    <source>
        <strain evidence="1 2">AM26-26AC</strain>
    </source>
</reference>
<protein>
    <submittedName>
        <fullName evidence="1">Uncharacterized protein</fullName>
    </submittedName>
</protein>
<evidence type="ECO:0000313" key="1">
    <source>
        <dbReference type="EMBL" id="RHF11859.1"/>
    </source>
</evidence>
<dbReference type="Proteomes" id="UP000283538">
    <property type="component" value="Unassembled WGS sequence"/>
</dbReference>
<dbReference type="PROSITE" id="PS51257">
    <property type="entry name" value="PROKAR_LIPOPROTEIN"/>
    <property type="match status" value="1"/>
</dbReference>
<comment type="caution">
    <text evidence="1">The sequence shown here is derived from an EMBL/GenBank/DDBJ whole genome shotgun (WGS) entry which is preliminary data.</text>
</comment>
<evidence type="ECO:0000313" key="2">
    <source>
        <dbReference type="Proteomes" id="UP000283538"/>
    </source>
</evidence>